<keyword evidence="3" id="KW-1185">Reference proteome</keyword>
<protein>
    <submittedName>
        <fullName evidence="2">HD domain-containing protein</fullName>
    </submittedName>
</protein>
<dbReference type="InterPro" id="IPR006674">
    <property type="entry name" value="HD_domain"/>
</dbReference>
<accession>A0A1I4YU53</accession>
<dbReference type="InterPro" id="IPR052194">
    <property type="entry name" value="MESH1"/>
</dbReference>
<sequence length="188" mass="21899">MDRSEIIQKITEFADQAHGCQTRKYTSERYIVHPLRVMEICHSYTDKLSILAAAILHDVIEDTPLSKDDISQFLGTVMNNNDRNLTVQLVVELTDVYTKKDFPKFNRYKRKKMELERLREISAQAQTIKYADIIDNSIEIPRHDPSFSKRYLGECRDILFALDKGNLELHRRALALVVEELGKTQRES</sequence>
<dbReference type="SMART" id="SM00471">
    <property type="entry name" value="HDc"/>
    <property type="match status" value="1"/>
</dbReference>
<name>A0A1I4YU53_CHROL</name>
<organism evidence="2 3">
    <name type="scientific">Chryseobacterium oleae</name>
    <dbReference type="NCBI Taxonomy" id="491207"/>
    <lineage>
        <taxon>Bacteria</taxon>
        <taxon>Pseudomonadati</taxon>
        <taxon>Bacteroidota</taxon>
        <taxon>Flavobacteriia</taxon>
        <taxon>Flavobacteriales</taxon>
        <taxon>Weeksellaceae</taxon>
        <taxon>Chryseobacterium group</taxon>
        <taxon>Chryseobacterium</taxon>
    </lineage>
</organism>
<evidence type="ECO:0000313" key="3">
    <source>
        <dbReference type="Proteomes" id="UP000198769"/>
    </source>
</evidence>
<dbReference type="OrthoDB" id="9802385at2"/>
<gene>
    <name evidence="2" type="ORF">SAMN05421594_2690</name>
</gene>
<dbReference type="PANTHER" id="PTHR46246:SF1">
    <property type="entry name" value="GUANOSINE-3',5'-BIS(DIPHOSPHATE) 3'-PYROPHOSPHOHYDROLASE MESH1"/>
    <property type="match status" value="1"/>
</dbReference>
<dbReference type="RefSeq" id="WP_090025019.1">
    <property type="nucleotide sequence ID" value="NZ_FOVD01000003.1"/>
</dbReference>
<feature type="domain" description="HD/PDEase" evidence="1">
    <location>
        <begin position="26"/>
        <end position="146"/>
    </location>
</feature>
<dbReference type="AlphaFoldDB" id="A0A1I4YU53"/>
<proteinExistence type="predicted"/>
<dbReference type="Gene3D" id="1.10.3210.10">
    <property type="entry name" value="Hypothetical protein af1432"/>
    <property type="match status" value="1"/>
</dbReference>
<dbReference type="Proteomes" id="UP000198769">
    <property type="component" value="Unassembled WGS sequence"/>
</dbReference>
<dbReference type="EMBL" id="FOVD01000003">
    <property type="protein sequence ID" value="SFN41565.1"/>
    <property type="molecule type" value="Genomic_DNA"/>
</dbReference>
<dbReference type="PANTHER" id="PTHR46246">
    <property type="entry name" value="GUANOSINE-3',5'-BIS(DIPHOSPHATE) 3'-PYROPHOSPHOHYDROLASE MESH1"/>
    <property type="match status" value="1"/>
</dbReference>
<dbReference type="GO" id="GO:0008893">
    <property type="term" value="F:guanosine-3',5'-bis(diphosphate) 3'-diphosphatase activity"/>
    <property type="evidence" value="ECO:0007669"/>
    <property type="project" value="TreeGrafter"/>
</dbReference>
<dbReference type="SUPFAM" id="SSF109604">
    <property type="entry name" value="HD-domain/PDEase-like"/>
    <property type="match status" value="1"/>
</dbReference>
<dbReference type="Pfam" id="PF01966">
    <property type="entry name" value="HD"/>
    <property type="match status" value="1"/>
</dbReference>
<dbReference type="InterPro" id="IPR003607">
    <property type="entry name" value="HD/PDEase_dom"/>
</dbReference>
<evidence type="ECO:0000313" key="2">
    <source>
        <dbReference type="EMBL" id="SFN41565.1"/>
    </source>
</evidence>
<reference evidence="3" key="1">
    <citation type="submission" date="2016-10" db="EMBL/GenBank/DDBJ databases">
        <authorList>
            <person name="Varghese N."/>
            <person name="Submissions S."/>
        </authorList>
    </citation>
    <scope>NUCLEOTIDE SEQUENCE [LARGE SCALE GENOMIC DNA]</scope>
    <source>
        <strain evidence="3">DSM 25575</strain>
    </source>
</reference>
<dbReference type="CDD" id="cd00077">
    <property type="entry name" value="HDc"/>
    <property type="match status" value="1"/>
</dbReference>
<evidence type="ECO:0000259" key="1">
    <source>
        <dbReference type="SMART" id="SM00471"/>
    </source>
</evidence>